<dbReference type="PANTHER" id="PTHR11360:SF251">
    <property type="entry name" value="MAJOR FACILITATOR SUPERFAMILY (MFS) PROFILE DOMAIN-CONTAINING PROTEIN"/>
    <property type="match status" value="1"/>
</dbReference>
<feature type="transmembrane region" description="Helical" evidence="1">
    <location>
        <begin position="505"/>
        <end position="526"/>
    </location>
</feature>
<evidence type="ECO:0000313" key="2">
    <source>
        <dbReference type="EMBL" id="KAG5684299.1"/>
    </source>
</evidence>
<dbReference type="GO" id="GO:0022857">
    <property type="term" value="F:transmembrane transporter activity"/>
    <property type="evidence" value="ECO:0007669"/>
    <property type="project" value="InterPro"/>
</dbReference>
<evidence type="ECO:0008006" key="4">
    <source>
        <dbReference type="Google" id="ProtNLM"/>
    </source>
</evidence>
<dbReference type="PANTHER" id="PTHR11360">
    <property type="entry name" value="MONOCARBOXYLATE TRANSPORTER"/>
    <property type="match status" value="1"/>
</dbReference>
<proteinExistence type="predicted"/>
<evidence type="ECO:0000313" key="3">
    <source>
        <dbReference type="Proteomes" id="UP001107558"/>
    </source>
</evidence>
<organism evidence="2 3">
    <name type="scientific">Polypedilum vanderplanki</name>
    <name type="common">Sleeping chironomid midge</name>
    <dbReference type="NCBI Taxonomy" id="319348"/>
    <lineage>
        <taxon>Eukaryota</taxon>
        <taxon>Metazoa</taxon>
        <taxon>Ecdysozoa</taxon>
        <taxon>Arthropoda</taxon>
        <taxon>Hexapoda</taxon>
        <taxon>Insecta</taxon>
        <taxon>Pterygota</taxon>
        <taxon>Neoptera</taxon>
        <taxon>Endopterygota</taxon>
        <taxon>Diptera</taxon>
        <taxon>Nematocera</taxon>
        <taxon>Chironomoidea</taxon>
        <taxon>Chironomidae</taxon>
        <taxon>Chironominae</taxon>
        <taxon>Polypedilum</taxon>
        <taxon>Polypedilum</taxon>
    </lineage>
</organism>
<gene>
    <name evidence="2" type="ORF">PVAND_013534</name>
</gene>
<dbReference type="InterPro" id="IPR036259">
    <property type="entry name" value="MFS_trans_sf"/>
</dbReference>
<reference evidence="2" key="1">
    <citation type="submission" date="2021-03" db="EMBL/GenBank/DDBJ databases">
        <title>Chromosome level genome of the anhydrobiotic midge Polypedilum vanderplanki.</title>
        <authorList>
            <person name="Yoshida Y."/>
            <person name="Kikawada T."/>
            <person name="Gusev O."/>
        </authorList>
    </citation>
    <scope>NUCLEOTIDE SEQUENCE</scope>
    <source>
        <strain evidence="2">NIAS01</strain>
        <tissue evidence="2">Whole body or cell culture</tissue>
    </source>
</reference>
<feature type="transmembrane region" description="Helical" evidence="1">
    <location>
        <begin position="281"/>
        <end position="299"/>
    </location>
</feature>
<dbReference type="InterPro" id="IPR011701">
    <property type="entry name" value="MFS"/>
</dbReference>
<dbReference type="InterPro" id="IPR050327">
    <property type="entry name" value="Proton-linked_MCT"/>
</dbReference>
<feature type="transmembrane region" description="Helical" evidence="1">
    <location>
        <begin position="164"/>
        <end position="184"/>
    </location>
</feature>
<dbReference type="EMBL" id="JADBJN010000001">
    <property type="protein sequence ID" value="KAG5684299.1"/>
    <property type="molecule type" value="Genomic_DNA"/>
</dbReference>
<name>A0A9J6CRW0_POLVA</name>
<feature type="transmembrane region" description="Helical" evidence="1">
    <location>
        <begin position="117"/>
        <end position="144"/>
    </location>
</feature>
<evidence type="ECO:0000256" key="1">
    <source>
        <dbReference type="SAM" id="Phobius"/>
    </source>
</evidence>
<sequence>MDFILNKRVNIGNDVNGRIVSTDSTDTDVRHDFIFGLEDSGIATSNDVHSIEFDDQLPITPPPTVIVHDSGKHATEKIGKVGVFEKNSSKATSSIPSLSINSNATINIHYYPEESIFWSYVIVFISTTVQILIHGLQLSFGIFLIYAKVFFFKNNQFDLITCGWLGALSCGLSLFISPLTIGVCKRKSTRVTAVIGGLVTALGCLFTSFASQFHQMFFSYGTVVGIGVGMCRDCSTLMIAQYFKRKREFVEIFIVSGSGVGIALMSTFIKSAIESIGWRLGLQAVTVCVFCTFILATCYRSASLYHPQRRAILHLKNQKRKIKDKNKQFEGPPFFDFSTLRSKTVRILLLSSSITAFGINTPLFYLAHQITVDGLSDKVLMLQVYLGCSWVLGCVIFGLLVVKNNVECRIARQYLLMTSGFMCGLTMLSLPTINGGNYHAYLLFVWIYGLFLGGYHYSLKMFTFEKVRARNFARAWGFVQFSQSLPIIFGIPIAGYLNVNYAGQIGYYMCAACSIVGSLTLFLVNLHKRNVSRHKEKAGDKKNGGHTCTQTCQKRKLSFDNDQDNEPALQGTTAALILGTDILPHINDVLLNVNGGGEKELTCISEEGIADMDYFPENILDGFDFNNLDDNMDDDVITSCNKVKYSLSEMENNPSISVQNETRKVRRGATLRNNRNLLSLHPVIPEISHESQDEERSILINGHHVECNVNKHLRNNTENLNFSKNFPVTNVNNRVISVIEEAAV</sequence>
<dbReference type="Pfam" id="PF07690">
    <property type="entry name" value="MFS_1"/>
    <property type="match status" value="1"/>
</dbReference>
<comment type="caution">
    <text evidence="2">The sequence shown here is derived from an EMBL/GenBank/DDBJ whole genome shotgun (WGS) entry which is preliminary data.</text>
</comment>
<dbReference type="Gene3D" id="1.20.1250.20">
    <property type="entry name" value="MFS general substrate transporter like domains"/>
    <property type="match status" value="1"/>
</dbReference>
<feature type="transmembrane region" description="Helical" evidence="1">
    <location>
        <begin position="217"/>
        <end position="240"/>
    </location>
</feature>
<accession>A0A9J6CRW0</accession>
<keyword evidence="3" id="KW-1185">Reference proteome</keyword>
<dbReference type="Proteomes" id="UP001107558">
    <property type="component" value="Chromosome 1"/>
</dbReference>
<feature type="transmembrane region" description="Helical" evidence="1">
    <location>
        <begin position="347"/>
        <end position="367"/>
    </location>
</feature>
<feature type="transmembrane region" description="Helical" evidence="1">
    <location>
        <begin position="414"/>
        <end position="433"/>
    </location>
</feature>
<feature type="transmembrane region" description="Helical" evidence="1">
    <location>
        <begin position="191"/>
        <end position="211"/>
    </location>
</feature>
<keyword evidence="1" id="KW-0812">Transmembrane</keyword>
<feature type="transmembrane region" description="Helical" evidence="1">
    <location>
        <begin position="252"/>
        <end position="269"/>
    </location>
</feature>
<keyword evidence="1" id="KW-1133">Transmembrane helix</keyword>
<dbReference type="AlphaFoldDB" id="A0A9J6CRW0"/>
<dbReference type="OrthoDB" id="6499973at2759"/>
<dbReference type="SUPFAM" id="SSF103473">
    <property type="entry name" value="MFS general substrate transporter"/>
    <property type="match status" value="1"/>
</dbReference>
<protein>
    <recommendedName>
        <fullName evidence="4">Monocarboxylate transporter</fullName>
    </recommendedName>
</protein>
<feature type="transmembrane region" description="Helical" evidence="1">
    <location>
        <begin position="379"/>
        <end position="402"/>
    </location>
</feature>
<feature type="transmembrane region" description="Helical" evidence="1">
    <location>
        <begin position="439"/>
        <end position="457"/>
    </location>
</feature>
<feature type="transmembrane region" description="Helical" evidence="1">
    <location>
        <begin position="478"/>
        <end position="499"/>
    </location>
</feature>
<keyword evidence="1" id="KW-0472">Membrane</keyword>